<dbReference type="AlphaFoldDB" id="E8X3H8"/>
<dbReference type="Pfam" id="PF00251">
    <property type="entry name" value="Glyco_hydro_32N"/>
    <property type="match status" value="1"/>
</dbReference>
<evidence type="ECO:0000256" key="5">
    <source>
        <dbReference type="SAM" id="SignalP"/>
    </source>
</evidence>
<feature type="signal peptide" evidence="5">
    <location>
        <begin position="1"/>
        <end position="17"/>
    </location>
</feature>
<gene>
    <name evidence="8" type="ordered locus">AciX9_1106</name>
</gene>
<dbReference type="OrthoDB" id="9759709at2"/>
<evidence type="ECO:0000259" key="7">
    <source>
        <dbReference type="Pfam" id="PF08244"/>
    </source>
</evidence>
<reference evidence="9" key="1">
    <citation type="submission" date="2011-01" db="EMBL/GenBank/DDBJ databases">
        <title>Complete sequence of chromosome of Acidobacterium sp. MP5ACTX9.</title>
        <authorList>
            <consortium name="US DOE Joint Genome Institute"/>
            <person name="Lucas S."/>
            <person name="Copeland A."/>
            <person name="Lapidus A."/>
            <person name="Cheng J.-F."/>
            <person name="Goodwin L."/>
            <person name="Pitluck S."/>
            <person name="Teshima H."/>
            <person name="Detter J.C."/>
            <person name="Han C."/>
            <person name="Tapia R."/>
            <person name="Land M."/>
            <person name="Hauser L."/>
            <person name="Kyrpides N."/>
            <person name="Ivanova N."/>
            <person name="Ovchinnikova G."/>
            <person name="Pagani I."/>
            <person name="Rawat S.R."/>
            <person name="Mannisto M."/>
            <person name="Haggblom M.M."/>
            <person name="Woyke T."/>
        </authorList>
    </citation>
    <scope>NUCLEOTIDE SEQUENCE [LARGE SCALE GENOMIC DNA]</scope>
    <source>
        <strain evidence="9">MP5ACTX9</strain>
    </source>
</reference>
<dbReference type="PaxDb" id="1198114-AciX9_1106"/>
<dbReference type="PANTHER" id="PTHR42800">
    <property type="entry name" value="EXOINULINASE INUD (AFU_ORTHOLOGUE AFUA_5G00480)"/>
    <property type="match status" value="1"/>
</dbReference>
<dbReference type="STRING" id="1198114.AciX9_1106"/>
<proteinExistence type="inferred from homology"/>
<name>E8X3H8_GRATM</name>
<dbReference type="InterPro" id="IPR013320">
    <property type="entry name" value="ConA-like_dom_sf"/>
</dbReference>
<dbReference type="PROSITE" id="PS00609">
    <property type="entry name" value="GLYCOSYL_HYDROL_F32"/>
    <property type="match status" value="1"/>
</dbReference>
<dbReference type="InterPro" id="IPR018053">
    <property type="entry name" value="Glyco_hydro_32_AS"/>
</dbReference>
<dbReference type="InterPro" id="IPR023296">
    <property type="entry name" value="Glyco_hydro_beta-prop_sf"/>
</dbReference>
<feature type="domain" description="Glycosyl hydrolase family 32 N-terminal" evidence="6">
    <location>
        <begin position="37"/>
        <end position="361"/>
    </location>
</feature>
<dbReference type="InterPro" id="IPR013148">
    <property type="entry name" value="Glyco_hydro_32_N"/>
</dbReference>
<sequence length="520" mass="57670">MSRLALMLVLAALPAAAQSPATPLGPAYTEPLRPQIHFSPREHWMNDPNGLVYFEGEYHLFFQFNPQGDTPGHISWGHAVSKDLLHWQELPVAIPAIAGDQNELVFTGSVVVDDENSSRLCANNKPCLVAIYTAHHDKSGTETENREAQALAVSQDRGRTWQRFAGNPVLDVGLPEFRDPSVSWSEENHAWLMAVSLPNEHQVAFFTSPNLKQWSRLSTFGPAGITNQHNPKAQWECPDLLHIPADSGKGPGTWALKVGMNPGSPQGGSGEQYFLGNFDGRTFTPSTLPGAHGWTDYGKDSYCAISYNNLPQTEQPTLIGWMDNWQYADKLPTIPWRGQMTLPRRVTWLTDSAGQSLKQDPVVAPLRIGKPTDISRTLKPDQALTLPSLTVPAELTLNIQPNNAQTTGLRLYSDFDHYTEIAYNLTTHQLYTDRTHSLEAATAPPDFLARTEAPTAPTRPYDLHIILDRSSIEVFAQDGTIAMTTLVLPSTTKLRVELFTRGNTQPTQITGKSWQLQPIW</sequence>
<dbReference type="Gene3D" id="2.115.10.20">
    <property type="entry name" value="Glycosyl hydrolase domain, family 43"/>
    <property type="match status" value="1"/>
</dbReference>
<keyword evidence="9" id="KW-1185">Reference proteome</keyword>
<dbReference type="RefSeq" id="WP_013579492.1">
    <property type="nucleotide sequence ID" value="NC_015064.1"/>
</dbReference>
<dbReference type="Pfam" id="PF08244">
    <property type="entry name" value="Glyco_hydro_32C"/>
    <property type="match status" value="1"/>
</dbReference>
<evidence type="ECO:0000313" key="9">
    <source>
        <dbReference type="Proteomes" id="UP000000343"/>
    </source>
</evidence>
<dbReference type="SUPFAM" id="SSF49899">
    <property type="entry name" value="Concanavalin A-like lectins/glucanases"/>
    <property type="match status" value="1"/>
</dbReference>
<dbReference type="GO" id="GO:0005737">
    <property type="term" value="C:cytoplasm"/>
    <property type="evidence" value="ECO:0007669"/>
    <property type="project" value="TreeGrafter"/>
</dbReference>
<dbReference type="InterPro" id="IPR001362">
    <property type="entry name" value="Glyco_hydro_32"/>
</dbReference>
<dbReference type="eggNOG" id="COG1621">
    <property type="taxonomic scope" value="Bacteria"/>
</dbReference>
<protein>
    <submittedName>
        <fullName evidence="8">Glycosyl hydrolase family 32 domain protein</fullName>
    </submittedName>
</protein>
<accession>E8X3H8</accession>
<feature type="chain" id="PRO_5003234136" evidence="5">
    <location>
        <begin position="18"/>
        <end position="520"/>
    </location>
</feature>
<dbReference type="InterPro" id="IPR013189">
    <property type="entry name" value="Glyco_hydro_32_C"/>
</dbReference>
<dbReference type="SMART" id="SM00640">
    <property type="entry name" value="Glyco_32"/>
    <property type="match status" value="1"/>
</dbReference>
<comment type="similarity">
    <text evidence="1 4">Belongs to the glycosyl hydrolase 32 family.</text>
</comment>
<evidence type="ECO:0000256" key="1">
    <source>
        <dbReference type="ARBA" id="ARBA00009902"/>
    </source>
</evidence>
<dbReference type="Proteomes" id="UP000000343">
    <property type="component" value="Chromosome"/>
</dbReference>
<dbReference type="KEGG" id="acm:AciX9_1106"/>
<keyword evidence="5" id="KW-0732">Signal</keyword>
<dbReference type="CDD" id="cd18622">
    <property type="entry name" value="GH32_Inu-like"/>
    <property type="match status" value="1"/>
</dbReference>
<feature type="domain" description="Glycosyl hydrolase family 32 C-terminal" evidence="7">
    <location>
        <begin position="375"/>
        <end position="504"/>
    </location>
</feature>
<evidence type="ECO:0000313" key="8">
    <source>
        <dbReference type="EMBL" id="ADW68169.1"/>
    </source>
</evidence>
<dbReference type="GO" id="GO:0004575">
    <property type="term" value="F:sucrose alpha-glucosidase activity"/>
    <property type="evidence" value="ECO:0007669"/>
    <property type="project" value="TreeGrafter"/>
</dbReference>
<evidence type="ECO:0000259" key="6">
    <source>
        <dbReference type="Pfam" id="PF00251"/>
    </source>
</evidence>
<dbReference type="SUPFAM" id="SSF75005">
    <property type="entry name" value="Arabinanase/levansucrase/invertase"/>
    <property type="match status" value="1"/>
</dbReference>
<dbReference type="EMBL" id="CP002480">
    <property type="protein sequence ID" value="ADW68169.1"/>
    <property type="molecule type" value="Genomic_DNA"/>
</dbReference>
<evidence type="ECO:0000256" key="2">
    <source>
        <dbReference type="ARBA" id="ARBA00022801"/>
    </source>
</evidence>
<dbReference type="HOGENOM" id="CLU_001528_3_1_0"/>
<keyword evidence="2 4" id="KW-0378">Hydrolase</keyword>
<dbReference type="PANTHER" id="PTHR42800:SF1">
    <property type="entry name" value="EXOINULINASE INUD (AFU_ORTHOLOGUE AFUA_5G00480)"/>
    <property type="match status" value="1"/>
</dbReference>
<organism evidence="9">
    <name type="scientific">Granulicella tundricola (strain ATCC BAA-1859 / DSM 23138 / MP5ACTX9)</name>
    <dbReference type="NCBI Taxonomy" id="1198114"/>
    <lineage>
        <taxon>Bacteria</taxon>
        <taxon>Pseudomonadati</taxon>
        <taxon>Acidobacteriota</taxon>
        <taxon>Terriglobia</taxon>
        <taxon>Terriglobales</taxon>
        <taxon>Acidobacteriaceae</taxon>
        <taxon>Granulicella</taxon>
    </lineage>
</organism>
<dbReference type="GO" id="GO:0005987">
    <property type="term" value="P:sucrose catabolic process"/>
    <property type="evidence" value="ECO:0007669"/>
    <property type="project" value="TreeGrafter"/>
</dbReference>
<keyword evidence="3 4" id="KW-0326">Glycosidase</keyword>
<dbReference type="Gene3D" id="2.60.120.560">
    <property type="entry name" value="Exo-inulinase, domain 1"/>
    <property type="match status" value="1"/>
</dbReference>
<evidence type="ECO:0000256" key="4">
    <source>
        <dbReference type="RuleBase" id="RU362110"/>
    </source>
</evidence>
<evidence type="ECO:0000256" key="3">
    <source>
        <dbReference type="ARBA" id="ARBA00023295"/>
    </source>
</evidence>